<organism evidence="10">
    <name type="scientific">Candidatus Kentrum sp. DK</name>
    <dbReference type="NCBI Taxonomy" id="2126562"/>
    <lineage>
        <taxon>Bacteria</taxon>
        <taxon>Pseudomonadati</taxon>
        <taxon>Pseudomonadota</taxon>
        <taxon>Gammaproteobacteria</taxon>
        <taxon>Candidatus Kentrum</taxon>
    </lineage>
</organism>
<proteinExistence type="predicted"/>
<dbReference type="InterPro" id="IPR035907">
    <property type="entry name" value="Hppk_sf"/>
</dbReference>
<name>A0A450SNY0_9GAMM</name>
<keyword evidence="4" id="KW-0547">Nucleotide-binding</keyword>
<dbReference type="InterPro" id="IPR000550">
    <property type="entry name" value="Hppk"/>
</dbReference>
<feature type="domain" description="7,8-dihydro-6-hydroxymethylpterin-pyrophosphokinase" evidence="8">
    <location>
        <begin position="5"/>
        <end position="129"/>
    </location>
</feature>
<gene>
    <name evidence="9" type="ORF">BECKDK2373B_GA0170837_10043</name>
    <name evidence="10" type="ORF">BECKDK2373C_GA0170839_104911</name>
</gene>
<evidence type="ECO:0000256" key="3">
    <source>
        <dbReference type="ARBA" id="ARBA00022679"/>
    </source>
</evidence>
<evidence type="ECO:0000256" key="6">
    <source>
        <dbReference type="ARBA" id="ARBA00022840"/>
    </source>
</evidence>
<dbReference type="EC" id="2.7.6.3" evidence="2"/>
<keyword evidence="5 10" id="KW-0418">Kinase</keyword>
<dbReference type="GO" id="GO:0046656">
    <property type="term" value="P:folic acid biosynthetic process"/>
    <property type="evidence" value="ECO:0007669"/>
    <property type="project" value="UniProtKB-KW"/>
</dbReference>
<dbReference type="GO" id="GO:0005524">
    <property type="term" value="F:ATP binding"/>
    <property type="evidence" value="ECO:0007669"/>
    <property type="project" value="UniProtKB-KW"/>
</dbReference>
<reference evidence="10" key="1">
    <citation type="submission" date="2019-02" db="EMBL/GenBank/DDBJ databases">
        <authorList>
            <person name="Gruber-Vodicka R. H."/>
            <person name="Seah K. B. B."/>
        </authorList>
    </citation>
    <scope>NUCLEOTIDE SEQUENCE</scope>
    <source>
        <strain evidence="10">BECK_DK161</strain>
        <strain evidence="9">BECK_DK47</strain>
    </source>
</reference>
<evidence type="ECO:0000256" key="4">
    <source>
        <dbReference type="ARBA" id="ARBA00022741"/>
    </source>
</evidence>
<dbReference type="GO" id="GO:0016301">
    <property type="term" value="F:kinase activity"/>
    <property type="evidence" value="ECO:0007669"/>
    <property type="project" value="UniProtKB-KW"/>
</dbReference>
<evidence type="ECO:0000256" key="2">
    <source>
        <dbReference type="ARBA" id="ARBA00013253"/>
    </source>
</evidence>
<protein>
    <recommendedName>
        <fullName evidence="2">2-amino-4-hydroxy-6-hydroxymethyldihydropteridine diphosphokinase</fullName>
        <ecNumber evidence="2">2.7.6.3</ecNumber>
    </recommendedName>
</protein>
<dbReference type="GO" id="GO:0046654">
    <property type="term" value="P:tetrahydrofolate biosynthetic process"/>
    <property type="evidence" value="ECO:0007669"/>
    <property type="project" value="UniProtKB-UniPathway"/>
</dbReference>
<dbReference type="AlphaFoldDB" id="A0A450SNY0"/>
<comment type="pathway">
    <text evidence="1">Cofactor biosynthesis; tetrahydrofolate biosynthesis; 2-amino-4-hydroxy-6-hydroxymethyl-7,8-dihydropteridine diphosphate from 7,8-dihydroneopterin triphosphate: step 4/4.</text>
</comment>
<evidence type="ECO:0000313" key="10">
    <source>
        <dbReference type="EMBL" id="VFJ55533.1"/>
    </source>
</evidence>
<dbReference type="UniPathway" id="UPA00077">
    <property type="reaction ID" value="UER00155"/>
</dbReference>
<dbReference type="GO" id="GO:0003848">
    <property type="term" value="F:2-amino-4-hydroxy-6-hydroxymethyldihydropteridine diphosphokinase activity"/>
    <property type="evidence" value="ECO:0007669"/>
    <property type="project" value="UniProtKB-EC"/>
</dbReference>
<evidence type="ECO:0000259" key="8">
    <source>
        <dbReference type="Pfam" id="PF01288"/>
    </source>
</evidence>
<dbReference type="PANTHER" id="PTHR43071">
    <property type="entry name" value="2-AMINO-4-HYDROXY-6-HYDROXYMETHYLDIHYDROPTERIDINE PYROPHOSPHOKINASE"/>
    <property type="match status" value="1"/>
</dbReference>
<dbReference type="CDD" id="cd00483">
    <property type="entry name" value="HPPK"/>
    <property type="match status" value="1"/>
</dbReference>
<dbReference type="EMBL" id="CAADEY010000049">
    <property type="protein sequence ID" value="VFJ55533.1"/>
    <property type="molecule type" value="Genomic_DNA"/>
</dbReference>
<dbReference type="Pfam" id="PF01288">
    <property type="entry name" value="HPPK"/>
    <property type="match status" value="1"/>
</dbReference>
<evidence type="ECO:0000256" key="5">
    <source>
        <dbReference type="ARBA" id="ARBA00022777"/>
    </source>
</evidence>
<keyword evidence="6" id="KW-0067">ATP-binding</keyword>
<evidence type="ECO:0000256" key="7">
    <source>
        <dbReference type="ARBA" id="ARBA00022909"/>
    </source>
</evidence>
<dbReference type="Gene3D" id="3.30.70.560">
    <property type="entry name" value="7,8-Dihydro-6-hydroxymethylpterin-pyrophosphokinase HPPK"/>
    <property type="match status" value="1"/>
</dbReference>
<evidence type="ECO:0000313" key="9">
    <source>
        <dbReference type="EMBL" id="VFJ43012.1"/>
    </source>
</evidence>
<dbReference type="PANTHER" id="PTHR43071:SF2">
    <property type="entry name" value="2-AMINO-4-HYDROXY-6-HYDROXYMETHYLDIHYDROPTERIDINE PYROPHOSPHOKINASE"/>
    <property type="match status" value="1"/>
</dbReference>
<dbReference type="SUPFAM" id="SSF55083">
    <property type="entry name" value="6-hydroxymethyl-7,8-dihydropterin pyrophosphokinase, HPPK"/>
    <property type="match status" value="1"/>
</dbReference>
<dbReference type="NCBIfam" id="TIGR01498">
    <property type="entry name" value="folK"/>
    <property type="match status" value="1"/>
</dbReference>
<accession>A0A450SNY0</accession>
<evidence type="ECO:0000256" key="1">
    <source>
        <dbReference type="ARBA" id="ARBA00005051"/>
    </source>
</evidence>
<keyword evidence="3" id="KW-0808">Transferase</keyword>
<dbReference type="EMBL" id="CAADEX010000004">
    <property type="protein sequence ID" value="VFJ43012.1"/>
    <property type="molecule type" value="Genomic_DNA"/>
</dbReference>
<sequence>MGRVYIGIGSNIDRERNVRLAIRRLHAHYAPLLLSSVYESDSVGFLGAPFYNLVAGFDTPDSPDVVHRRLRLIEEQGNRTRNEARFGDRTLDLDLLLYDDLIMETPEIHLPREEIRAYAFVLRPLAEIAGERLHPTERRTFVELWAAFDKTRQPIRRIAFDPYLSDA</sequence>
<keyword evidence="7" id="KW-0289">Folate biosynthesis</keyword>